<dbReference type="GO" id="GO:0008284">
    <property type="term" value="P:positive regulation of cell population proliferation"/>
    <property type="evidence" value="ECO:0007669"/>
    <property type="project" value="TreeGrafter"/>
</dbReference>
<dbReference type="GO" id="GO:0008083">
    <property type="term" value="F:growth factor activity"/>
    <property type="evidence" value="ECO:0007669"/>
    <property type="project" value="InterPro"/>
</dbReference>
<sequence length="135" mass="14752">MLMASLSMKFICLALVLLLTSACLFTAHAHGVVEDDAVSSTEKEEEVFVTGSGIGGRKLMVDNKRVDTEGINAGVGVTGNPNWTANEELHAKETGNKRKWQKKPTHLPKTVKQEDGFVAFSADYHAPRHHPPKNN</sequence>
<evidence type="ECO:0000313" key="4">
    <source>
        <dbReference type="Proteomes" id="UP000027138"/>
    </source>
</evidence>
<dbReference type="InterPro" id="IPR038804">
    <property type="entry name" value="RGF3"/>
</dbReference>
<organism evidence="3 4">
    <name type="scientific">Jatropha curcas</name>
    <name type="common">Barbados nut</name>
    <dbReference type="NCBI Taxonomy" id="180498"/>
    <lineage>
        <taxon>Eukaryota</taxon>
        <taxon>Viridiplantae</taxon>
        <taxon>Streptophyta</taxon>
        <taxon>Embryophyta</taxon>
        <taxon>Tracheophyta</taxon>
        <taxon>Spermatophyta</taxon>
        <taxon>Magnoliopsida</taxon>
        <taxon>eudicotyledons</taxon>
        <taxon>Gunneridae</taxon>
        <taxon>Pentapetalae</taxon>
        <taxon>rosids</taxon>
        <taxon>fabids</taxon>
        <taxon>Malpighiales</taxon>
        <taxon>Euphorbiaceae</taxon>
        <taxon>Crotonoideae</taxon>
        <taxon>Jatropheae</taxon>
        <taxon>Jatropha</taxon>
    </lineage>
</organism>
<evidence type="ECO:0000256" key="2">
    <source>
        <dbReference type="SAM" id="SignalP"/>
    </source>
</evidence>
<dbReference type="OrthoDB" id="994020at2759"/>
<dbReference type="PANTHER" id="PTHR36313">
    <property type="entry name" value="ROOT MERISTEM GROWTH FACTOR 2"/>
    <property type="match status" value="1"/>
</dbReference>
<feature type="region of interest" description="Disordered" evidence="1">
    <location>
        <begin position="92"/>
        <end position="135"/>
    </location>
</feature>
<gene>
    <name evidence="3" type="ORF">JCGZ_11791</name>
</gene>
<protein>
    <submittedName>
        <fullName evidence="3">Uncharacterized protein</fullName>
    </submittedName>
</protein>
<reference evidence="3 4" key="1">
    <citation type="journal article" date="2014" name="PLoS ONE">
        <title>Global Analysis of Gene Expression Profiles in Physic Nut (Jatropha curcas L.) Seedlings Exposed to Salt Stress.</title>
        <authorList>
            <person name="Zhang L."/>
            <person name="Zhang C."/>
            <person name="Wu P."/>
            <person name="Chen Y."/>
            <person name="Li M."/>
            <person name="Jiang H."/>
            <person name="Wu G."/>
        </authorList>
    </citation>
    <scope>NUCLEOTIDE SEQUENCE [LARGE SCALE GENOMIC DNA]</scope>
    <source>
        <strain evidence="4">cv. GZQX0401</strain>
        <tissue evidence="3">Young leaves</tissue>
    </source>
</reference>
<dbReference type="Proteomes" id="UP000027138">
    <property type="component" value="Unassembled WGS sequence"/>
</dbReference>
<name>A0A067KGM1_JATCU</name>
<dbReference type="PANTHER" id="PTHR36313:SF1">
    <property type="entry name" value="PROTEIN GOLVEN 11-RELATED"/>
    <property type="match status" value="1"/>
</dbReference>
<evidence type="ECO:0000313" key="3">
    <source>
        <dbReference type="EMBL" id="KDP31415.1"/>
    </source>
</evidence>
<feature type="chain" id="PRO_5001643700" evidence="2">
    <location>
        <begin position="30"/>
        <end position="135"/>
    </location>
</feature>
<keyword evidence="4" id="KW-1185">Reference proteome</keyword>
<dbReference type="EMBL" id="KK914632">
    <property type="protein sequence ID" value="KDP31415.1"/>
    <property type="molecule type" value="Genomic_DNA"/>
</dbReference>
<feature type="signal peptide" evidence="2">
    <location>
        <begin position="1"/>
        <end position="29"/>
    </location>
</feature>
<dbReference type="KEGG" id="jcu:105640786"/>
<evidence type="ECO:0000256" key="1">
    <source>
        <dbReference type="SAM" id="MobiDB-lite"/>
    </source>
</evidence>
<keyword evidence="2" id="KW-0732">Signal</keyword>
<dbReference type="AlphaFoldDB" id="A0A067KGM1"/>
<dbReference type="GO" id="GO:0010082">
    <property type="term" value="P:regulation of root meristem growth"/>
    <property type="evidence" value="ECO:0007669"/>
    <property type="project" value="InterPro"/>
</dbReference>
<dbReference type="GO" id="GO:0030154">
    <property type="term" value="P:cell differentiation"/>
    <property type="evidence" value="ECO:0007669"/>
    <property type="project" value="TreeGrafter"/>
</dbReference>
<proteinExistence type="predicted"/>
<accession>A0A067KGM1</accession>
<feature type="compositionally biased region" description="Basic residues" evidence="1">
    <location>
        <begin position="97"/>
        <end position="106"/>
    </location>
</feature>
<dbReference type="GO" id="GO:0010628">
    <property type="term" value="P:positive regulation of gene expression"/>
    <property type="evidence" value="ECO:0007669"/>
    <property type="project" value="TreeGrafter"/>
</dbReference>
<dbReference type="GO" id="GO:0005615">
    <property type="term" value="C:extracellular space"/>
    <property type="evidence" value="ECO:0007669"/>
    <property type="project" value="TreeGrafter"/>
</dbReference>